<feature type="transmembrane region" description="Helical" evidence="1">
    <location>
        <begin position="25"/>
        <end position="46"/>
    </location>
</feature>
<protein>
    <submittedName>
        <fullName evidence="3">Uncharacterized protein</fullName>
    </submittedName>
</protein>
<organism evidence="2 3">
    <name type="scientific">Ascaris lumbricoides</name>
    <name type="common">Giant roundworm</name>
    <dbReference type="NCBI Taxonomy" id="6252"/>
    <lineage>
        <taxon>Eukaryota</taxon>
        <taxon>Metazoa</taxon>
        <taxon>Ecdysozoa</taxon>
        <taxon>Nematoda</taxon>
        <taxon>Chromadorea</taxon>
        <taxon>Rhabditida</taxon>
        <taxon>Spirurina</taxon>
        <taxon>Ascaridomorpha</taxon>
        <taxon>Ascaridoidea</taxon>
        <taxon>Ascarididae</taxon>
        <taxon>Ascaris</taxon>
    </lineage>
</organism>
<dbReference type="Proteomes" id="UP000036681">
    <property type="component" value="Unplaced"/>
</dbReference>
<evidence type="ECO:0000256" key="1">
    <source>
        <dbReference type="SAM" id="Phobius"/>
    </source>
</evidence>
<keyword evidence="2" id="KW-1185">Reference proteome</keyword>
<proteinExistence type="predicted"/>
<keyword evidence="1" id="KW-0472">Membrane</keyword>
<evidence type="ECO:0000313" key="2">
    <source>
        <dbReference type="Proteomes" id="UP000036681"/>
    </source>
</evidence>
<name>A0A0M3IHZ4_ASCLU</name>
<evidence type="ECO:0000313" key="3">
    <source>
        <dbReference type="WBParaSite" id="ALUE_0001810401-mRNA-1"/>
    </source>
</evidence>
<sequence>MYYLQKLLNPDFQFTSVHFTSKADIVFGSLMIIYAINLRDLNLYYFTAYNVYIKR</sequence>
<keyword evidence="1" id="KW-0812">Transmembrane</keyword>
<dbReference type="WBParaSite" id="ALUE_0001810401-mRNA-1">
    <property type="protein sequence ID" value="ALUE_0001810401-mRNA-1"/>
    <property type="gene ID" value="ALUE_0001810401"/>
</dbReference>
<reference evidence="3" key="1">
    <citation type="submission" date="2017-02" db="UniProtKB">
        <authorList>
            <consortium name="WormBaseParasite"/>
        </authorList>
    </citation>
    <scope>IDENTIFICATION</scope>
</reference>
<dbReference type="AlphaFoldDB" id="A0A0M3IHZ4"/>
<keyword evidence="1" id="KW-1133">Transmembrane helix</keyword>
<accession>A0A0M3IHZ4</accession>